<evidence type="ECO:0000313" key="2">
    <source>
        <dbReference type="EMBL" id="CAK7934423.1"/>
    </source>
</evidence>
<organism evidence="2 3">
    <name type="scientific">Peronospora matthiolae</name>
    <dbReference type="NCBI Taxonomy" id="2874970"/>
    <lineage>
        <taxon>Eukaryota</taxon>
        <taxon>Sar</taxon>
        <taxon>Stramenopiles</taxon>
        <taxon>Oomycota</taxon>
        <taxon>Peronosporomycetes</taxon>
        <taxon>Peronosporales</taxon>
        <taxon>Peronosporaceae</taxon>
        <taxon>Peronospora</taxon>
    </lineage>
</organism>
<sequence>MLQEQLVLQQGPLHNFLEFCADPIPVKAPTSAASQLPPHDSQTLRRDTSLQTVEPLPHEQPQP</sequence>
<name>A0AAV1UMB2_9STRA</name>
<evidence type="ECO:0000256" key="1">
    <source>
        <dbReference type="SAM" id="MobiDB-lite"/>
    </source>
</evidence>
<gene>
    <name evidence="2" type="ORF">PM001_LOCUS19573</name>
</gene>
<accession>A0AAV1UMB2</accession>
<comment type="caution">
    <text evidence="2">The sequence shown here is derived from an EMBL/GenBank/DDBJ whole genome shotgun (WGS) entry which is preliminary data.</text>
</comment>
<evidence type="ECO:0000313" key="3">
    <source>
        <dbReference type="Proteomes" id="UP001162060"/>
    </source>
</evidence>
<feature type="region of interest" description="Disordered" evidence="1">
    <location>
        <begin position="28"/>
        <end position="63"/>
    </location>
</feature>
<protein>
    <submittedName>
        <fullName evidence="2">Uncharacterized protein</fullName>
    </submittedName>
</protein>
<proteinExistence type="predicted"/>
<dbReference type="Proteomes" id="UP001162060">
    <property type="component" value="Unassembled WGS sequence"/>
</dbReference>
<dbReference type="EMBL" id="CAKLBY020000210">
    <property type="protein sequence ID" value="CAK7934423.1"/>
    <property type="molecule type" value="Genomic_DNA"/>
</dbReference>
<dbReference type="AlphaFoldDB" id="A0AAV1UMB2"/>
<reference evidence="2" key="1">
    <citation type="submission" date="2024-01" db="EMBL/GenBank/DDBJ databases">
        <authorList>
            <person name="Webb A."/>
        </authorList>
    </citation>
    <scope>NUCLEOTIDE SEQUENCE</scope>
    <source>
        <strain evidence="2">Pm1</strain>
    </source>
</reference>